<comment type="caution">
    <text evidence="1">The sequence shown here is derived from an EMBL/GenBank/DDBJ whole genome shotgun (WGS) entry which is preliminary data.</text>
</comment>
<protein>
    <submittedName>
        <fullName evidence="1">Uncharacterized protein</fullName>
    </submittedName>
</protein>
<keyword evidence="2" id="KW-1185">Reference proteome</keyword>
<organism evidence="1 2">
    <name type="scientific">Tumebacillus lacus</name>
    <dbReference type="NCBI Taxonomy" id="2995335"/>
    <lineage>
        <taxon>Bacteria</taxon>
        <taxon>Bacillati</taxon>
        <taxon>Bacillota</taxon>
        <taxon>Bacilli</taxon>
        <taxon>Bacillales</taxon>
        <taxon>Alicyclobacillaceae</taxon>
        <taxon>Tumebacillus</taxon>
    </lineage>
</organism>
<accession>A0ABT3X919</accession>
<dbReference type="EMBL" id="JAPMLT010000016">
    <property type="protein sequence ID" value="MCX7572151.1"/>
    <property type="molecule type" value="Genomic_DNA"/>
</dbReference>
<evidence type="ECO:0000313" key="1">
    <source>
        <dbReference type="EMBL" id="MCX7572151.1"/>
    </source>
</evidence>
<dbReference type="Proteomes" id="UP001208017">
    <property type="component" value="Unassembled WGS sequence"/>
</dbReference>
<reference evidence="1 2" key="1">
    <citation type="submission" date="2022-11" db="EMBL/GenBank/DDBJ databases">
        <title>Study of microbial diversity in lake waters.</title>
        <authorList>
            <person name="Zhang J."/>
        </authorList>
    </citation>
    <scope>NUCLEOTIDE SEQUENCE [LARGE SCALE GENOMIC DNA]</scope>
    <source>
        <strain evidence="1 2">DT12</strain>
    </source>
</reference>
<dbReference type="RefSeq" id="WP_267153401.1">
    <property type="nucleotide sequence ID" value="NZ_JAPMLT010000016.1"/>
</dbReference>
<sequence length="82" mass="9509">MQMPKEWHESEVPEGGTLLRKETYEYQNAKGDYSIEVYENLKGEFYAIGIPKDDERLIIYGSNITTSRAMALSTVMDKIERE</sequence>
<evidence type="ECO:0000313" key="2">
    <source>
        <dbReference type="Proteomes" id="UP001208017"/>
    </source>
</evidence>
<name>A0ABT3X919_9BACL</name>
<gene>
    <name evidence="1" type="ORF">OS242_19695</name>
</gene>
<proteinExistence type="predicted"/>